<dbReference type="EMBL" id="JBAMIC010000019">
    <property type="protein sequence ID" value="KAK7093628.1"/>
    <property type="molecule type" value="Genomic_DNA"/>
</dbReference>
<dbReference type="PRINTS" id="PR00097">
    <property type="entry name" value="ANTSNTHASEII"/>
</dbReference>
<evidence type="ECO:0000256" key="9">
    <source>
        <dbReference type="ARBA" id="ARBA00022962"/>
    </source>
</evidence>
<dbReference type="InterPro" id="IPR001674">
    <property type="entry name" value="GMP_synth_C"/>
</dbReference>
<dbReference type="InterPro" id="IPR025777">
    <property type="entry name" value="GMPS_ATP_PPase_dom"/>
</dbReference>
<evidence type="ECO:0000256" key="10">
    <source>
        <dbReference type="ARBA" id="ARBA00031356"/>
    </source>
</evidence>
<dbReference type="Pfam" id="PF00117">
    <property type="entry name" value="GATase"/>
    <property type="match status" value="1"/>
</dbReference>
<dbReference type="PRINTS" id="PR00096">
    <property type="entry name" value="GATASE"/>
</dbReference>
<keyword evidence="9" id="KW-0315">Glutamine amidotransferase</keyword>
<dbReference type="SUPFAM" id="SSF54810">
    <property type="entry name" value="GMP synthetase C-terminal dimerisation domain"/>
    <property type="match status" value="2"/>
</dbReference>
<evidence type="ECO:0000313" key="14">
    <source>
        <dbReference type="Proteomes" id="UP001374579"/>
    </source>
</evidence>
<feature type="domain" description="GMPS ATP-PPase" evidence="12">
    <location>
        <begin position="237"/>
        <end position="455"/>
    </location>
</feature>
<comment type="subunit">
    <text evidence="2">Homodimer.</text>
</comment>
<dbReference type="NCBIfam" id="NF000848">
    <property type="entry name" value="PRK00074.1"/>
    <property type="match status" value="1"/>
</dbReference>
<dbReference type="InterPro" id="IPR017926">
    <property type="entry name" value="GATASE"/>
</dbReference>
<dbReference type="Pfam" id="PF02540">
    <property type="entry name" value="NAD_synthase"/>
    <property type="match status" value="1"/>
</dbReference>
<dbReference type="Gene3D" id="3.40.50.880">
    <property type="match status" value="1"/>
</dbReference>
<keyword evidence="4" id="KW-0436">Ligase</keyword>
<evidence type="ECO:0000259" key="12">
    <source>
        <dbReference type="PROSITE" id="PS51553"/>
    </source>
</evidence>
<name>A0AAN9AUS2_9CAEN</name>
<dbReference type="FunFam" id="3.40.50.880:FF:000013">
    <property type="entry name" value="GMP synthase [glutamine-hydrolyzing]"/>
    <property type="match status" value="1"/>
</dbReference>
<dbReference type="InterPro" id="IPR014729">
    <property type="entry name" value="Rossmann-like_a/b/a_fold"/>
</dbReference>
<gene>
    <name evidence="13" type="ORF">V1264_007340</name>
</gene>
<dbReference type="InterPro" id="IPR029062">
    <property type="entry name" value="Class_I_gatase-like"/>
</dbReference>
<dbReference type="CDD" id="cd01997">
    <property type="entry name" value="GMP_synthase_C"/>
    <property type="match status" value="1"/>
</dbReference>
<evidence type="ECO:0000256" key="6">
    <source>
        <dbReference type="ARBA" id="ARBA00022749"/>
    </source>
</evidence>
<feature type="binding site" evidence="11">
    <location>
        <begin position="264"/>
        <end position="270"/>
    </location>
    <ligand>
        <name>ATP</name>
        <dbReference type="ChEBI" id="CHEBI:30616"/>
    </ligand>
</feature>
<evidence type="ECO:0000256" key="3">
    <source>
        <dbReference type="ARBA" id="ARBA00012746"/>
    </source>
</evidence>
<keyword evidence="7 11" id="KW-0658">Purine biosynthesis</keyword>
<organism evidence="13 14">
    <name type="scientific">Littorina saxatilis</name>
    <dbReference type="NCBI Taxonomy" id="31220"/>
    <lineage>
        <taxon>Eukaryota</taxon>
        <taxon>Metazoa</taxon>
        <taxon>Spiralia</taxon>
        <taxon>Lophotrochozoa</taxon>
        <taxon>Mollusca</taxon>
        <taxon>Gastropoda</taxon>
        <taxon>Caenogastropoda</taxon>
        <taxon>Littorinimorpha</taxon>
        <taxon>Littorinoidea</taxon>
        <taxon>Littorinidae</taxon>
        <taxon>Littorina</taxon>
    </lineage>
</organism>
<dbReference type="InterPro" id="IPR004739">
    <property type="entry name" value="GMP_synth_GATase"/>
</dbReference>
<comment type="pathway">
    <text evidence="1">Purine metabolism; GMP biosynthesis; GMP from XMP (L-Gln route): step 1/1.</text>
</comment>
<evidence type="ECO:0000256" key="11">
    <source>
        <dbReference type="PROSITE-ProRule" id="PRU00886"/>
    </source>
</evidence>
<accession>A0AAN9AUS2</accession>
<evidence type="ECO:0000256" key="7">
    <source>
        <dbReference type="ARBA" id="ARBA00022755"/>
    </source>
</evidence>
<evidence type="ECO:0000256" key="2">
    <source>
        <dbReference type="ARBA" id="ARBA00011738"/>
    </source>
</evidence>
<keyword evidence="8 11" id="KW-0067">ATP-binding</keyword>
<keyword evidence="14" id="KW-1185">Reference proteome</keyword>
<evidence type="ECO:0000256" key="8">
    <source>
        <dbReference type="ARBA" id="ARBA00022840"/>
    </source>
</evidence>
<dbReference type="GO" id="GO:0003921">
    <property type="term" value="F:GMP synthase activity"/>
    <property type="evidence" value="ECO:0007669"/>
    <property type="project" value="InterPro"/>
</dbReference>
<dbReference type="CDD" id="cd01742">
    <property type="entry name" value="GATase1_GMP_Synthase"/>
    <property type="match status" value="1"/>
</dbReference>
<dbReference type="NCBIfam" id="TIGR00888">
    <property type="entry name" value="guaA_Nterm"/>
    <property type="match status" value="1"/>
</dbReference>
<dbReference type="PANTHER" id="PTHR11922:SF2">
    <property type="entry name" value="GMP SYNTHASE [GLUTAMINE-HYDROLYZING]"/>
    <property type="match status" value="1"/>
</dbReference>
<dbReference type="SUPFAM" id="SSF52317">
    <property type="entry name" value="Class I glutamine amidotransferase-like"/>
    <property type="match status" value="1"/>
</dbReference>
<proteinExistence type="predicted"/>
<reference evidence="13 14" key="1">
    <citation type="submission" date="2024-02" db="EMBL/GenBank/DDBJ databases">
        <title>Chromosome-scale genome assembly of the rough periwinkle Littorina saxatilis.</title>
        <authorList>
            <person name="De Jode A."/>
            <person name="Faria R."/>
            <person name="Formenti G."/>
            <person name="Sims Y."/>
            <person name="Smith T.P."/>
            <person name="Tracey A."/>
            <person name="Wood J.M.D."/>
            <person name="Zagrodzka Z.B."/>
            <person name="Johannesson K."/>
            <person name="Butlin R.K."/>
            <person name="Leder E.H."/>
        </authorList>
    </citation>
    <scope>NUCLEOTIDE SEQUENCE [LARGE SCALE GENOMIC DNA]</scope>
    <source>
        <strain evidence="13">Snail1</strain>
        <tissue evidence="13">Muscle</tissue>
    </source>
</reference>
<protein>
    <recommendedName>
        <fullName evidence="3">GMP synthase (glutamine-hydrolyzing)</fullName>
        <ecNumber evidence="3">6.3.5.2</ecNumber>
    </recommendedName>
    <alternativeName>
        <fullName evidence="10">Glutamine amidotransferase</fullName>
    </alternativeName>
</protein>
<sequence length="713" mass="78148">MCRFRELFGCCCISRGRKSDLEGSEMNGPDSNHVNGKTALPEGDIEKVVVLDAGAQYGKVIDRKVRELKILSEILPLDTPAYLLKEQGFKAIIISGGPSSVNDENAPVYDPDLFHCGLPVLGICYGMQMLNKEFDGTVKTGDSREDGQFTVDVETKSPLFKGLKAEQSVLLTHGDSISDVAKGFQVIARSHNFVAGIGNDSKKLYGVQFHPEVDLTDNGNAMLKNFLMDVCSFQGNYTMEGREQACIDYIKKAVGNEKVLMLLSGGVDSTVCAALLHKALKEDQVIAVHVDNGFMRKNESAKVEESLKAIGLKVKVINAAHTFYTGTTSVPIDKNNPASRKRKTSALNITSNPEDKRKIIGDTFMKVANEFIEELNLKPEDVFLGQGTLRPDLIESASCVASGKADAIKTHHNDTDLVRELRELGKVVEPLKDFHKDEVRTIGRDLGLPADLVQRHPFPGPGLAIRVICADEPYMCKDFADTSNMLKIIVDFVNALKTPHTLLSRVRNGTSAAEQEQLKAIANKWELIPTLLPIKTVGVQGDCRTYSYVAGLSSDQQPDWTDLLTLAKIIPRICHNINRVVYIFGGGVKYPIEDVTPTFLTKGVLSTLRQADHVATTTLHAAGVSGNISQMPVILVPLHFDRDPTAHLPSCQRSVVIRTFITNDFMTGIPAEPGKQIPVEVLEEMVSGVFEISGISRVMYDLTAKPPGTTEWE</sequence>
<dbReference type="EC" id="6.3.5.2" evidence="3"/>
<evidence type="ECO:0000313" key="13">
    <source>
        <dbReference type="EMBL" id="KAK7093628.1"/>
    </source>
</evidence>
<dbReference type="Proteomes" id="UP001374579">
    <property type="component" value="Unassembled WGS sequence"/>
</dbReference>
<dbReference type="GO" id="GO:0005524">
    <property type="term" value="F:ATP binding"/>
    <property type="evidence" value="ECO:0007669"/>
    <property type="project" value="UniProtKB-UniRule"/>
</dbReference>
<dbReference type="PROSITE" id="PS51553">
    <property type="entry name" value="GMPS_ATP_PPASE"/>
    <property type="match status" value="1"/>
</dbReference>
<comment type="caution">
    <text evidence="13">The sequence shown here is derived from an EMBL/GenBank/DDBJ whole genome shotgun (WGS) entry which is preliminary data.</text>
</comment>
<dbReference type="InterPro" id="IPR022310">
    <property type="entry name" value="NAD/GMP_synthase"/>
</dbReference>
<dbReference type="Gene3D" id="3.40.50.620">
    <property type="entry name" value="HUPs"/>
    <property type="match status" value="1"/>
</dbReference>
<dbReference type="Pfam" id="PF00958">
    <property type="entry name" value="GMP_synt_C"/>
    <property type="match status" value="1"/>
</dbReference>
<dbReference type="Gene3D" id="3.30.300.10">
    <property type="match status" value="2"/>
</dbReference>
<keyword evidence="6 11" id="KW-0332">GMP biosynthesis</keyword>
<dbReference type="FunFam" id="3.30.300.10:FF:000008">
    <property type="entry name" value="GMP synthase [glutamine-hydrolyzing]"/>
    <property type="match status" value="1"/>
</dbReference>
<keyword evidence="5 11" id="KW-0547">Nucleotide-binding</keyword>
<evidence type="ECO:0000256" key="5">
    <source>
        <dbReference type="ARBA" id="ARBA00022741"/>
    </source>
</evidence>
<dbReference type="FunFam" id="3.40.50.620:FF:000044">
    <property type="entry name" value="GMP synthase [glutamine-hydrolyzing]"/>
    <property type="match status" value="1"/>
</dbReference>
<dbReference type="PROSITE" id="PS51273">
    <property type="entry name" value="GATASE_TYPE_1"/>
    <property type="match status" value="1"/>
</dbReference>
<dbReference type="GO" id="GO:0005829">
    <property type="term" value="C:cytosol"/>
    <property type="evidence" value="ECO:0007669"/>
    <property type="project" value="TreeGrafter"/>
</dbReference>
<evidence type="ECO:0000256" key="1">
    <source>
        <dbReference type="ARBA" id="ARBA00005153"/>
    </source>
</evidence>
<dbReference type="AlphaFoldDB" id="A0AAN9AUS2"/>
<evidence type="ECO:0000256" key="4">
    <source>
        <dbReference type="ARBA" id="ARBA00022598"/>
    </source>
</evidence>
<dbReference type="SUPFAM" id="SSF52402">
    <property type="entry name" value="Adenine nucleotide alpha hydrolases-like"/>
    <property type="match status" value="1"/>
</dbReference>
<dbReference type="PANTHER" id="PTHR11922">
    <property type="entry name" value="GMP SYNTHASE-RELATED"/>
    <property type="match status" value="1"/>
</dbReference>